<dbReference type="AlphaFoldDB" id="A0A699Z8X4"/>
<dbReference type="Proteomes" id="UP000485058">
    <property type="component" value="Unassembled WGS sequence"/>
</dbReference>
<accession>A0A699Z8X4</accession>
<evidence type="ECO:0000313" key="2">
    <source>
        <dbReference type="Proteomes" id="UP000485058"/>
    </source>
</evidence>
<keyword evidence="2" id="KW-1185">Reference proteome</keyword>
<gene>
    <name evidence="1" type="ORF">HaLaN_11506</name>
</gene>
<reference evidence="1 2" key="1">
    <citation type="submission" date="2020-02" db="EMBL/GenBank/DDBJ databases">
        <title>Draft genome sequence of Haematococcus lacustris strain NIES-144.</title>
        <authorList>
            <person name="Morimoto D."/>
            <person name="Nakagawa S."/>
            <person name="Yoshida T."/>
            <person name="Sawayama S."/>
        </authorList>
    </citation>
    <scope>NUCLEOTIDE SEQUENCE [LARGE SCALE GENOMIC DNA]</scope>
    <source>
        <strain evidence="1 2">NIES-144</strain>
    </source>
</reference>
<feature type="non-terminal residue" evidence="1">
    <location>
        <position position="1"/>
    </location>
</feature>
<protein>
    <submittedName>
        <fullName evidence="1">BTB domain-containing protein</fullName>
    </submittedName>
</protein>
<sequence length="268" mass="30108">MADLLGEGRTSVKVSGSTKEEWLLVISQLYPIVPRPELSLQQLQQVLPVVHKHNFPELLQFVETRLVTQLSNSWSLDPAAPGYIIKWLVMAEQLQLDALKQAALKGLEKQPAQGIRTQMATKVLDADLLHLSLELMLEAWKVSGSTEEEWLLVISQLYPIVPHPELGLQQLQQMLPVVHKYNFSELLQYMSSRLVTQLPSNWSLDPSAPGYIIKWLVTAEQLQLDALKHAALEGLEKQSGEQIGTQMVANELDADLLRLSPRLMLDVA</sequence>
<name>A0A699Z8X4_HAELA</name>
<proteinExistence type="predicted"/>
<organism evidence="1 2">
    <name type="scientific">Haematococcus lacustris</name>
    <name type="common">Green alga</name>
    <name type="synonym">Haematococcus pluvialis</name>
    <dbReference type="NCBI Taxonomy" id="44745"/>
    <lineage>
        <taxon>Eukaryota</taxon>
        <taxon>Viridiplantae</taxon>
        <taxon>Chlorophyta</taxon>
        <taxon>core chlorophytes</taxon>
        <taxon>Chlorophyceae</taxon>
        <taxon>CS clade</taxon>
        <taxon>Chlamydomonadales</taxon>
        <taxon>Haematococcaceae</taxon>
        <taxon>Haematococcus</taxon>
    </lineage>
</organism>
<comment type="caution">
    <text evidence="1">The sequence shown here is derived from an EMBL/GenBank/DDBJ whole genome shotgun (WGS) entry which is preliminary data.</text>
</comment>
<evidence type="ECO:0000313" key="1">
    <source>
        <dbReference type="EMBL" id="GFH15304.1"/>
    </source>
</evidence>
<dbReference type="EMBL" id="BLLF01000832">
    <property type="protein sequence ID" value="GFH15304.1"/>
    <property type="molecule type" value="Genomic_DNA"/>
</dbReference>